<dbReference type="EMBL" id="JABMKV010000002">
    <property type="protein sequence ID" value="NQX32167.1"/>
    <property type="molecule type" value="Genomic_DNA"/>
</dbReference>
<evidence type="ECO:0000313" key="4">
    <source>
        <dbReference type="Proteomes" id="UP000762110"/>
    </source>
</evidence>
<reference evidence="3 4" key="1">
    <citation type="submission" date="2020-05" db="EMBL/GenBank/DDBJ databases">
        <title>Description of Pedobacter foliorum sp. nov.</title>
        <authorList>
            <person name="Qi S."/>
            <person name="Carlier A."/>
            <person name="Cnockaert M."/>
            <person name="Vandamme P."/>
        </authorList>
    </citation>
    <scope>NUCLEOTIDE SEQUENCE [LARGE SCALE GENOMIC DNA]</scope>
    <source>
        <strain evidence="3 4">LMG 31300</strain>
    </source>
</reference>
<feature type="coiled-coil region" evidence="1">
    <location>
        <begin position="87"/>
        <end position="114"/>
    </location>
</feature>
<keyword evidence="2" id="KW-0472">Membrane</keyword>
<keyword evidence="4" id="KW-1185">Reference proteome</keyword>
<dbReference type="Proteomes" id="UP000762110">
    <property type="component" value="Unassembled WGS sequence"/>
</dbReference>
<keyword evidence="2" id="KW-0812">Transmembrane</keyword>
<feature type="transmembrane region" description="Helical" evidence="2">
    <location>
        <begin position="146"/>
        <end position="164"/>
    </location>
</feature>
<accession>A0ABX2DEC7</accession>
<keyword evidence="2" id="KW-1133">Transmembrane helix</keyword>
<proteinExistence type="predicted"/>
<protein>
    <submittedName>
        <fullName evidence="3">Uncharacterized protein</fullName>
    </submittedName>
</protein>
<evidence type="ECO:0000256" key="1">
    <source>
        <dbReference type="SAM" id="Coils"/>
    </source>
</evidence>
<dbReference type="RefSeq" id="WP_173271939.1">
    <property type="nucleotide sequence ID" value="NZ_JABMKV010000002.1"/>
</dbReference>
<comment type="caution">
    <text evidence="3">The sequence shown here is derived from an EMBL/GenBank/DDBJ whole genome shotgun (WGS) entry which is preliminary data.</text>
</comment>
<name>A0ABX2DEC7_9SPHI</name>
<evidence type="ECO:0000256" key="2">
    <source>
        <dbReference type="SAM" id="Phobius"/>
    </source>
</evidence>
<gene>
    <name evidence="3" type="ORF">HQN85_10535</name>
</gene>
<sequence>MKQRLLSITAILILGIFAQNIWAQTPIKTPVKTQRVYTKALDTAKNTDPSLKGQYLFMLSRSKSLNGYKLINPYRLSTVWQSVTDTLRKERTELKNAKAKVIEQEKKISSLKTEISGKENTLNDTTAKADEIAFLGISFTKGTYNIIVWSIIIILAISLFIVIARSAKNILEAKHRTQLYDEISTEYQAYKVKTNEQQRKLARELQDERNVIEEMKSKGK</sequence>
<keyword evidence="1" id="KW-0175">Coiled coil</keyword>
<evidence type="ECO:0000313" key="3">
    <source>
        <dbReference type="EMBL" id="NQX32167.1"/>
    </source>
</evidence>
<organism evidence="3 4">
    <name type="scientific">Pedobacter boryungensis</name>
    <dbReference type="NCBI Taxonomy" id="869962"/>
    <lineage>
        <taxon>Bacteria</taxon>
        <taxon>Pseudomonadati</taxon>
        <taxon>Bacteroidota</taxon>
        <taxon>Sphingobacteriia</taxon>
        <taxon>Sphingobacteriales</taxon>
        <taxon>Sphingobacteriaceae</taxon>
        <taxon>Pedobacter</taxon>
    </lineage>
</organism>